<sequence>MQMGEIIAFGGGKGGSGKSFLISLAGSLLAAAGKKVVLVDLDLGAANLHSFFGISASKPGLQDFMEGRTASLADCCLQTPISRLFLISSKGCTAHVADLPAGWVQRLIQGFRTLPHDCILLDLGAGTYKNNLDFFLAASRGVLVTTPEPTAVENLFRFIHALFMRKIRAHVGDGGLRELTRICLASKPANAIRPLDMARALEAREPEAARKLIADIEGMRLYLLLNQVRKTMDAEVAAQLMGFYPKLFGSVFSLGAVVSHGEEVNEAIMSREPFLKKYRSHTITRQVMGLARQLLSDR</sequence>
<protein>
    <submittedName>
        <fullName evidence="4">Flagellar biosynthesis protein FlhG</fullName>
    </submittedName>
</protein>
<dbReference type="SUPFAM" id="SSF52540">
    <property type="entry name" value="P-loop containing nucleoside triphosphate hydrolases"/>
    <property type="match status" value="1"/>
</dbReference>
<name>A0A562R7L8_9BACT</name>
<evidence type="ECO:0000313" key="4">
    <source>
        <dbReference type="EMBL" id="TWI65068.1"/>
    </source>
</evidence>
<dbReference type="PANTHER" id="PTHR43384">
    <property type="entry name" value="SEPTUM SITE-DETERMINING PROTEIN MIND HOMOLOG, CHLOROPLASTIC-RELATED"/>
    <property type="match status" value="1"/>
</dbReference>
<dbReference type="EMBL" id="VLLC01000037">
    <property type="protein sequence ID" value="TWI65068.1"/>
    <property type="molecule type" value="Genomic_DNA"/>
</dbReference>
<keyword evidence="4" id="KW-0282">Flagellum</keyword>
<feature type="domain" description="CobQ/CobB/MinD/ParA nucleotide binding" evidence="3">
    <location>
        <begin position="7"/>
        <end position="273"/>
    </location>
</feature>
<reference evidence="4 5" key="1">
    <citation type="submission" date="2019-07" db="EMBL/GenBank/DDBJ databases">
        <title>Genome sequencing of 100 strains of the haloalkaliphilic chemolithoautotrophic sulfur-oxidizing bacterium Thioalkalivibrio.</title>
        <authorList>
            <person name="Muyzer G."/>
        </authorList>
    </citation>
    <scope>NUCLEOTIDE SEQUENCE [LARGE SCALE GENOMIC DNA]</scope>
    <source>
        <strain evidence="4 5">ASO4-4</strain>
    </source>
</reference>
<organism evidence="4 5">
    <name type="scientific">Desulfobotulus alkaliphilus</name>
    <dbReference type="NCBI Taxonomy" id="622671"/>
    <lineage>
        <taxon>Bacteria</taxon>
        <taxon>Pseudomonadati</taxon>
        <taxon>Thermodesulfobacteriota</taxon>
        <taxon>Desulfobacteria</taxon>
        <taxon>Desulfobacterales</taxon>
        <taxon>Desulfobacteraceae</taxon>
        <taxon>Desulfobotulus</taxon>
    </lineage>
</organism>
<keyword evidence="4" id="KW-0969">Cilium</keyword>
<evidence type="ECO:0000259" key="3">
    <source>
        <dbReference type="Pfam" id="PF01656"/>
    </source>
</evidence>
<keyword evidence="4" id="KW-0966">Cell projection</keyword>
<accession>A0A562R7L8</accession>
<dbReference type="PANTHER" id="PTHR43384:SF6">
    <property type="entry name" value="SEPTUM SITE-DETERMINING PROTEIN MIND HOMOLOG, CHLOROPLASTIC"/>
    <property type="match status" value="1"/>
</dbReference>
<evidence type="ECO:0000256" key="1">
    <source>
        <dbReference type="ARBA" id="ARBA00022741"/>
    </source>
</evidence>
<dbReference type="InterPro" id="IPR002586">
    <property type="entry name" value="CobQ/CobB/MinD/ParA_Nub-bd_dom"/>
</dbReference>
<evidence type="ECO:0000313" key="5">
    <source>
        <dbReference type="Proteomes" id="UP000318307"/>
    </source>
</evidence>
<dbReference type="Pfam" id="PF01656">
    <property type="entry name" value="CbiA"/>
    <property type="match status" value="1"/>
</dbReference>
<dbReference type="GO" id="GO:0005524">
    <property type="term" value="F:ATP binding"/>
    <property type="evidence" value="ECO:0007669"/>
    <property type="project" value="UniProtKB-KW"/>
</dbReference>
<proteinExistence type="predicted"/>
<dbReference type="AlphaFoldDB" id="A0A562R7L8"/>
<keyword evidence="1" id="KW-0547">Nucleotide-binding</keyword>
<dbReference type="InterPro" id="IPR027417">
    <property type="entry name" value="P-loop_NTPase"/>
</dbReference>
<dbReference type="Proteomes" id="UP000318307">
    <property type="component" value="Unassembled WGS sequence"/>
</dbReference>
<dbReference type="GO" id="GO:0009898">
    <property type="term" value="C:cytoplasmic side of plasma membrane"/>
    <property type="evidence" value="ECO:0007669"/>
    <property type="project" value="TreeGrafter"/>
</dbReference>
<dbReference type="OrthoDB" id="9773088at2"/>
<evidence type="ECO:0000256" key="2">
    <source>
        <dbReference type="ARBA" id="ARBA00022840"/>
    </source>
</evidence>
<dbReference type="InterPro" id="IPR050625">
    <property type="entry name" value="ParA/MinD_ATPase"/>
</dbReference>
<dbReference type="GO" id="GO:0005829">
    <property type="term" value="C:cytosol"/>
    <property type="evidence" value="ECO:0007669"/>
    <property type="project" value="TreeGrafter"/>
</dbReference>
<dbReference type="Gene3D" id="3.40.50.300">
    <property type="entry name" value="P-loop containing nucleotide triphosphate hydrolases"/>
    <property type="match status" value="1"/>
</dbReference>
<gene>
    <name evidence="4" type="ORF">LZ24_03060</name>
</gene>
<dbReference type="GO" id="GO:0016887">
    <property type="term" value="F:ATP hydrolysis activity"/>
    <property type="evidence" value="ECO:0007669"/>
    <property type="project" value="TreeGrafter"/>
</dbReference>
<dbReference type="GO" id="GO:0051782">
    <property type="term" value="P:negative regulation of cell division"/>
    <property type="evidence" value="ECO:0007669"/>
    <property type="project" value="TreeGrafter"/>
</dbReference>
<keyword evidence="5" id="KW-1185">Reference proteome</keyword>
<comment type="caution">
    <text evidence="4">The sequence shown here is derived from an EMBL/GenBank/DDBJ whole genome shotgun (WGS) entry which is preliminary data.</text>
</comment>
<keyword evidence="2" id="KW-0067">ATP-binding</keyword>